<keyword evidence="2" id="KW-1185">Reference proteome</keyword>
<dbReference type="Proteomes" id="UP000248745">
    <property type="component" value="Unassembled WGS sequence"/>
</dbReference>
<evidence type="ECO:0000313" key="2">
    <source>
        <dbReference type="Proteomes" id="UP000248745"/>
    </source>
</evidence>
<gene>
    <name evidence="1" type="ORF">DN068_07110</name>
</gene>
<evidence type="ECO:0000313" key="1">
    <source>
        <dbReference type="EMBL" id="PZF73486.1"/>
    </source>
</evidence>
<dbReference type="AlphaFoldDB" id="A0A2W2BJ61"/>
<protein>
    <submittedName>
        <fullName evidence="1">Uncharacterized protein</fullName>
    </submittedName>
</protein>
<reference evidence="1 2" key="1">
    <citation type="submission" date="2018-06" db="EMBL/GenBank/DDBJ databases">
        <title>Mucibacter soli gen. nov., sp. nov., a new member of the family Chitinophagaceae producing mucin.</title>
        <authorList>
            <person name="Kim M.-K."/>
            <person name="Park S."/>
            <person name="Kim T.-S."/>
            <person name="Joung Y."/>
            <person name="Han J.-H."/>
            <person name="Kim S.B."/>
        </authorList>
    </citation>
    <scope>NUCLEOTIDE SEQUENCE [LARGE SCALE GENOMIC DNA]</scope>
    <source>
        <strain evidence="1 2">R1-15</strain>
    </source>
</reference>
<comment type="caution">
    <text evidence="1">The sequence shown here is derived from an EMBL/GenBank/DDBJ whole genome shotgun (WGS) entry which is preliminary data.</text>
</comment>
<proteinExistence type="predicted"/>
<name>A0A2W2BJ61_9BACT</name>
<accession>A0A2W2BJ61</accession>
<dbReference type="RefSeq" id="WP_110998213.1">
    <property type="nucleotide sequence ID" value="NZ_QKTW01000011.1"/>
</dbReference>
<sequence length="112" mass="11349">MSALHDASTAQSYESCTLGAASSAPPSAKSALGSASSTMRSARNTFGAASSAPPSATSIMPSASSALAYAKSTLNSALSILHCAVSKPGLWSLHENTLREIRLPHPRSSSSQ</sequence>
<dbReference type="EMBL" id="QKTW01000011">
    <property type="protein sequence ID" value="PZF73486.1"/>
    <property type="molecule type" value="Genomic_DNA"/>
</dbReference>
<organism evidence="1 2">
    <name type="scientific">Taibaiella soli</name>
    <dbReference type="NCBI Taxonomy" id="1649169"/>
    <lineage>
        <taxon>Bacteria</taxon>
        <taxon>Pseudomonadati</taxon>
        <taxon>Bacteroidota</taxon>
        <taxon>Chitinophagia</taxon>
        <taxon>Chitinophagales</taxon>
        <taxon>Chitinophagaceae</taxon>
        <taxon>Taibaiella</taxon>
    </lineage>
</organism>